<dbReference type="EMBL" id="BGZK01000178">
    <property type="protein sequence ID" value="GBP26275.1"/>
    <property type="molecule type" value="Genomic_DNA"/>
</dbReference>
<name>A0A4C1UIM1_EUMVA</name>
<protein>
    <submittedName>
        <fullName evidence="1">Uncharacterized protein</fullName>
    </submittedName>
</protein>
<evidence type="ECO:0000313" key="1">
    <source>
        <dbReference type="EMBL" id="GBP26275.1"/>
    </source>
</evidence>
<gene>
    <name evidence="1" type="ORF">EVAR_16129_1</name>
</gene>
<accession>A0A4C1UIM1</accession>
<reference evidence="1 2" key="1">
    <citation type="journal article" date="2019" name="Commun. Biol.">
        <title>The bagworm genome reveals a unique fibroin gene that provides high tensile strength.</title>
        <authorList>
            <person name="Kono N."/>
            <person name="Nakamura H."/>
            <person name="Ohtoshi R."/>
            <person name="Tomita M."/>
            <person name="Numata K."/>
            <person name="Arakawa K."/>
        </authorList>
    </citation>
    <scope>NUCLEOTIDE SEQUENCE [LARGE SCALE GENOMIC DNA]</scope>
</reference>
<comment type="caution">
    <text evidence="1">The sequence shown here is derived from an EMBL/GenBank/DDBJ whole genome shotgun (WGS) entry which is preliminary data.</text>
</comment>
<dbReference type="Proteomes" id="UP000299102">
    <property type="component" value="Unassembled WGS sequence"/>
</dbReference>
<proteinExistence type="predicted"/>
<dbReference type="AlphaFoldDB" id="A0A4C1UIM1"/>
<evidence type="ECO:0000313" key="2">
    <source>
        <dbReference type="Proteomes" id="UP000299102"/>
    </source>
</evidence>
<sequence length="115" mass="13607">MKRLMDVIEVREICKGRTTWKPRIIKIDPCTWFLEPQEQISIIYKKPESISKAWSISEWRETARFEREGHRIGIDNKIESELALKSKQIENRFGSVSLIARSNYVENEELITSPR</sequence>
<organism evidence="1 2">
    <name type="scientific">Eumeta variegata</name>
    <name type="common">Bagworm moth</name>
    <name type="synonym">Eumeta japonica</name>
    <dbReference type="NCBI Taxonomy" id="151549"/>
    <lineage>
        <taxon>Eukaryota</taxon>
        <taxon>Metazoa</taxon>
        <taxon>Ecdysozoa</taxon>
        <taxon>Arthropoda</taxon>
        <taxon>Hexapoda</taxon>
        <taxon>Insecta</taxon>
        <taxon>Pterygota</taxon>
        <taxon>Neoptera</taxon>
        <taxon>Endopterygota</taxon>
        <taxon>Lepidoptera</taxon>
        <taxon>Glossata</taxon>
        <taxon>Ditrysia</taxon>
        <taxon>Tineoidea</taxon>
        <taxon>Psychidae</taxon>
        <taxon>Oiketicinae</taxon>
        <taxon>Eumeta</taxon>
    </lineage>
</organism>
<keyword evidence="2" id="KW-1185">Reference proteome</keyword>